<feature type="transmembrane region" description="Helical" evidence="7">
    <location>
        <begin position="160"/>
        <end position="180"/>
    </location>
</feature>
<evidence type="ECO:0000313" key="10">
    <source>
        <dbReference type="Proteomes" id="UP000186385"/>
    </source>
</evidence>
<proteinExistence type="inferred from homology"/>
<dbReference type="Pfam" id="PF00474">
    <property type="entry name" value="SSF"/>
    <property type="match status" value="1"/>
</dbReference>
<feature type="transmembrane region" description="Helical" evidence="7">
    <location>
        <begin position="379"/>
        <end position="400"/>
    </location>
</feature>
<sequence length="531" mass="57609">MSVLSVFLFILIVGSICLFAFKKSRAVDNNSAEGYFLGGRSLTGVTIAGTIIMTNLSTEQIVGQNGQSYMGGMEVMAWEVTSAIACVCLALIFLPKYLKYGVNTVSDFIEIRYDTTTKRVVSALFIFTYMTSFLPVVLYSGALVFNKIFQVDRALGVEPLTAVGVIAGGIGIAGLLYLLIGGLSLSAFSDTIYGAGLLIGGLSIPILGLTVLGDGSFFSGIETVRTETPHMLNAIGPADSNIVPWPTLFMGMLFNNLFFWCTNQMIVQKTLAGKSLKEGQKGALYVGFFKIFGALFLVFPGIISYNMFGDTLPTPDNAYPSLVTAILPEWAYGIFAAVIFGAILSSFVGALNATATLFTLDFYKPIIKKDASDRQVARAGKLVTIAVGVISVVIAPFISFASDGLYAVVQEFNGVYSMPLLALVILGFYSKYVTAFAAKITFVFHIIIYGLSKIVLADIHYLYVLGFLFLADVFVMWLIGRLKPLDKPFVFKEGTNKVDLTPWKHRKWVSAVVIIVMVGMYILFSPLVLAS</sequence>
<keyword evidence="11" id="KW-1185">Reference proteome</keyword>
<dbReference type="NCBIfam" id="TIGR00813">
    <property type="entry name" value="sss"/>
    <property type="match status" value="1"/>
</dbReference>
<dbReference type="Proteomes" id="UP000186385">
    <property type="component" value="Unassembled WGS sequence"/>
</dbReference>
<reference evidence="8" key="3">
    <citation type="submission" date="2017-03" db="EMBL/GenBank/DDBJ databases">
        <authorList>
            <person name="Dastager S.G."/>
            <person name="Neurgaonkar P.S."/>
            <person name="Dharne M.S."/>
        </authorList>
    </citation>
    <scope>NUCLEOTIDE SEQUENCE</scope>
    <source>
        <strain evidence="8">DSM 25145</strain>
    </source>
</reference>
<dbReference type="Gene3D" id="1.20.1730.10">
    <property type="entry name" value="Sodium/glucose cotransporter"/>
    <property type="match status" value="1"/>
</dbReference>
<dbReference type="RefSeq" id="WP_045852598.1">
    <property type="nucleotide sequence ID" value="NZ_FTLX01000003.1"/>
</dbReference>
<dbReference type="GO" id="GO:0005886">
    <property type="term" value="C:plasma membrane"/>
    <property type="evidence" value="ECO:0007669"/>
    <property type="project" value="TreeGrafter"/>
</dbReference>
<evidence type="ECO:0000256" key="2">
    <source>
        <dbReference type="ARBA" id="ARBA00006434"/>
    </source>
</evidence>
<feature type="transmembrane region" description="Helical" evidence="7">
    <location>
        <begin position="420"/>
        <end position="449"/>
    </location>
</feature>
<comment type="subcellular location">
    <subcellularLocation>
        <location evidence="1">Membrane</location>
        <topology evidence="1">Multi-pass membrane protein</topology>
    </subcellularLocation>
</comment>
<feature type="transmembrane region" description="Helical" evidence="7">
    <location>
        <begin position="192"/>
        <end position="212"/>
    </location>
</feature>
<feature type="transmembrane region" description="Helical" evidence="7">
    <location>
        <begin position="75"/>
        <end position="94"/>
    </location>
</feature>
<dbReference type="Proteomes" id="UP000215545">
    <property type="component" value="Unassembled WGS sequence"/>
</dbReference>
<dbReference type="AlphaFoldDB" id="A0A1N6VCX3"/>
<evidence type="ECO:0000256" key="6">
    <source>
        <dbReference type="RuleBase" id="RU362091"/>
    </source>
</evidence>
<keyword evidence="5 7" id="KW-0472">Membrane</keyword>
<name>A0A1N6VCX3_9BACI</name>
<feature type="transmembrane region" description="Helical" evidence="7">
    <location>
        <begin position="508"/>
        <end position="530"/>
    </location>
</feature>
<comment type="similarity">
    <text evidence="2 6">Belongs to the sodium:solute symporter (SSF) (TC 2.A.21) family.</text>
</comment>
<evidence type="ECO:0000256" key="4">
    <source>
        <dbReference type="ARBA" id="ARBA00022989"/>
    </source>
</evidence>
<keyword evidence="3 7" id="KW-0812">Transmembrane</keyword>
<dbReference type="InterPro" id="IPR001734">
    <property type="entry name" value="Na/solute_symporter"/>
</dbReference>
<dbReference type="CDD" id="cd10328">
    <property type="entry name" value="SLC5sbd_YidK"/>
    <property type="match status" value="1"/>
</dbReference>
<dbReference type="OrthoDB" id="9814523at2"/>
<evidence type="ECO:0000313" key="8">
    <source>
        <dbReference type="EMBL" id="OXS78751.1"/>
    </source>
</evidence>
<protein>
    <submittedName>
        <fullName evidence="9">Solute:Na+ symporter, SSS family</fullName>
    </submittedName>
    <submittedName>
        <fullName evidence="8">Solute:sodium symporter family transporter</fullName>
    </submittedName>
</protein>
<dbReference type="STRING" id="1017273.SAMN05443094_103521"/>
<dbReference type="InterPro" id="IPR038377">
    <property type="entry name" value="Na/Glc_symporter_sf"/>
</dbReference>
<reference evidence="9 10" key="1">
    <citation type="submission" date="2017-01" db="EMBL/GenBank/DDBJ databases">
        <authorList>
            <person name="Mah S.A."/>
            <person name="Swanson W.J."/>
            <person name="Moy G.W."/>
            <person name="Vacquier V.D."/>
        </authorList>
    </citation>
    <scope>NUCLEOTIDE SEQUENCE [LARGE SCALE GENOMIC DNA]</scope>
    <source>
        <strain evidence="9 10">NIO-1016</strain>
    </source>
</reference>
<dbReference type="PANTHER" id="PTHR11819">
    <property type="entry name" value="SOLUTE CARRIER FAMILY 5"/>
    <property type="match status" value="1"/>
</dbReference>
<feature type="transmembrane region" description="Helical" evidence="7">
    <location>
        <begin position="242"/>
        <end position="261"/>
    </location>
</feature>
<dbReference type="GO" id="GO:0005412">
    <property type="term" value="F:D-glucose:sodium symporter activity"/>
    <property type="evidence" value="ECO:0007669"/>
    <property type="project" value="TreeGrafter"/>
</dbReference>
<evidence type="ECO:0000256" key="3">
    <source>
        <dbReference type="ARBA" id="ARBA00022692"/>
    </source>
</evidence>
<feature type="transmembrane region" description="Helical" evidence="7">
    <location>
        <begin position="330"/>
        <end position="358"/>
    </location>
</feature>
<evidence type="ECO:0000256" key="7">
    <source>
        <dbReference type="SAM" id="Phobius"/>
    </source>
</evidence>
<feature type="transmembrane region" description="Helical" evidence="7">
    <location>
        <begin position="120"/>
        <end position="140"/>
    </location>
</feature>
<dbReference type="EMBL" id="FTLX01000003">
    <property type="protein sequence ID" value="SIQ75589.1"/>
    <property type="molecule type" value="Genomic_DNA"/>
</dbReference>
<dbReference type="EMBL" id="MWSK01000003">
    <property type="protein sequence ID" value="OXS78751.1"/>
    <property type="molecule type" value="Genomic_DNA"/>
</dbReference>
<feature type="transmembrane region" description="Helical" evidence="7">
    <location>
        <begin position="461"/>
        <end position="479"/>
    </location>
</feature>
<evidence type="ECO:0000313" key="9">
    <source>
        <dbReference type="EMBL" id="SIQ75589.1"/>
    </source>
</evidence>
<reference evidence="11" key="2">
    <citation type="submission" date="2017-03" db="EMBL/GenBank/DDBJ databases">
        <title>Bacillus sp. V-88(T) DSM27956, whole genome shotgun sequencing project.</title>
        <authorList>
            <person name="Dastager S.G."/>
            <person name="Neurgaonkar P.S."/>
            <person name="Dharne M.S."/>
        </authorList>
    </citation>
    <scope>NUCLEOTIDE SEQUENCE [LARGE SCALE GENOMIC DNA]</scope>
    <source>
        <strain evidence="11">DSM 25145</strain>
    </source>
</reference>
<dbReference type="PROSITE" id="PS50283">
    <property type="entry name" value="NA_SOLUT_SYMP_3"/>
    <property type="match status" value="1"/>
</dbReference>
<feature type="transmembrane region" description="Helical" evidence="7">
    <location>
        <begin position="282"/>
        <end position="303"/>
    </location>
</feature>
<accession>A0A1N6VCX3</accession>
<gene>
    <name evidence="8" type="ORF">B1B05_09210</name>
    <name evidence="9" type="ORF">SAMN05443094_103521</name>
</gene>
<keyword evidence="4 7" id="KW-1133">Transmembrane helix</keyword>
<dbReference type="PANTHER" id="PTHR11819:SF195">
    <property type="entry name" value="SODIUM_GLUCOSE COTRANSPORTER 4"/>
    <property type="match status" value="1"/>
</dbReference>
<evidence type="ECO:0000256" key="5">
    <source>
        <dbReference type="ARBA" id="ARBA00023136"/>
    </source>
</evidence>
<evidence type="ECO:0000256" key="1">
    <source>
        <dbReference type="ARBA" id="ARBA00004141"/>
    </source>
</evidence>
<dbReference type="NCBIfam" id="NF007790">
    <property type="entry name" value="PRK10484.1"/>
    <property type="match status" value="1"/>
</dbReference>
<evidence type="ECO:0000313" key="11">
    <source>
        <dbReference type="Proteomes" id="UP000215545"/>
    </source>
</evidence>
<organism evidence="9 10">
    <name type="scientific">Domibacillus enclensis</name>
    <dbReference type="NCBI Taxonomy" id="1017273"/>
    <lineage>
        <taxon>Bacteria</taxon>
        <taxon>Bacillati</taxon>
        <taxon>Bacillota</taxon>
        <taxon>Bacilli</taxon>
        <taxon>Bacillales</taxon>
        <taxon>Bacillaceae</taxon>
        <taxon>Domibacillus</taxon>
    </lineage>
</organism>